<dbReference type="EC" id="2.3.1.-" evidence="1"/>
<sequence>MEIRRLTDQDFDDNVALAEYAFLYTLSDQQKEERRKRFGDEIVWGAFEGQELCAKLALMPLEVYVHEKKLKMGGIGGVATWPEKRRKDMVTLLLRRALEEMKNQGQLLSYLHPFSVAFYRKYGWEIFTDNKNYSIPVDKLPARQNVPGRVVREVRDISVLKSVYDRVITRYNGAMTRSGNWWKNRVMSGIPYTAVYYNEIGEPEAYVLYAIEEKVWITEEMFWLNETARQGLWDFIGNHDSKLKEVRLKLPADDPLSLLLPDPMVKQEIEPYFMGRIVDAAVFVREYPFAGLGTHSRFSLKIEDRDAPWNEGTWVWSISPDGTGDLESVRTPADAENEAGNGLSVSIGLLTAMLLGYRRPSDLRRFGLLEASEATAERLDALIPARTPYLPDYF</sequence>
<evidence type="ECO:0000313" key="2">
    <source>
        <dbReference type="Proteomes" id="UP001380953"/>
    </source>
</evidence>
<organism evidence="1 2">
    <name type="scientific">Saccharibacillus sacchari</name>
    <dbReference type="NCBI Taxonomy" id="456493"/>
    <lineage>
        <taxon>Bacteria</taxon>
        <taxon>Bacillati</taxon>
        <taxon>Bacillota</taxon>
        <taxon>Bacilli</taxon>
        <taxon>Bacillales</taxon>
        <taxon>Paenibacillaceae</taxon>
        <taxon>Saccharibacillus</taxon>
    </lineage>
</organism>
<protein>
    <submittedName>
        <fullName evidence="1">GNAT family N-acetyltransferase</fullName>
        <ecNumber evidence="1">2.3.1.-</ecNumber>
    </submittedName>
</protein>
<keyword evidence="2" id="KW-1185">Reference proteome</keyword>
<dbReference type="EMBL" id="JBBKAR010000037">
    <property type="protein sequence ID" value="MEJ8305104.1"/>
    <property type="molecule type" value="Genomic_DNA"/>
</dbReference>
<accession>A0ACC6PDU0</accession>
<name>A0ACC6PDU0_9BACL</name>
<comment type="caution">
    <text evidence="1">The sequence shown here is derived from an EMBL/GenBank/DDBJ whole genome shotgun (WGS) entry which is preliminary data.</text>
</comment>
<evidence type="ECO:0000313" key="1">
    <source>
        <dbReference type="EMBL" id="MEJ8305104.1"/>
    </source>
</evidence>
<proteinExistence type="predicted"/>
<gene>
    <name evidence="1" type="ORF">WKI47_14450</name>
</gene>
<dbReference type="Proteomes" id="UP001380953">
    <property type="component" value="Unassembled WGS sequence"/>
</dbReference>
<keyword evidence="1" id="KW-0012">Acyltransferase</keyword>
<keyword evidence="1" id="KW-0808">Transferase</keyword>
<reference evidence="1" key="1">
    <citation type="submission" date="2024-03" db="EMBL/GenBank/DDBJ databases">
        <title>Whole genome sequecning of epiphytes from Marcgravia umbellata leaves.</title>
        <authorList>
            <person name="Kumar G."/>
            <person name="Savka M.A."/>
        </authorList>
    </citation>
    <scope>NUCLEOTIDE SEQUENCE</scope>
    <source>
        <strain evidence="1">RIT_BL5</strain>
    </source>
</reference>